<comment type="catalytic activity">
    <reaction evidence="3">
        <text>3'-dephospho-CoA + ATP = ADP + CoA + H(+)</text>
        <dbReference type="Rhea" id="RHEA:18245"/>
        <dbReference type="ChEBI" id="CHEBI:15378"/>
        <dbReference type="ChEBI" id="CHEBI:30616"/>
        <dbReference type="ChEBI" id="CHEBI:57287"/>
        <dbReference type="ChEBI" id="CHEBI:57328"/>
        <dbReference type="ChEBI" id="CHEBI:456216"/>
        <dbReference type="EC" id="2.7.1.24"/>
    </reaction>
</comment>
<dbReference type="AlphaFoldDB" id="A9B9F0"/>
<dbReference type="GO" id="GO:0005737">
    <property type="term" value="C:cytoplasm"/>
    <property type="evidence" value="ECO:0007669"/>
    <property type="project" value="UniProtKB-SubCell"/>
</dbReference>
<dbReference type="EMBL" id="CP000878">
    <property type="protein sequence ID" value="ABX07987.1"/>
    <property type="molecule type" value="Genomic_DNA"/>
</dbReference>
<evidence type="ECO:0000313" key="6">
    <source>
        <dbReference type="Proteomes" id="UP000000788"/>
    </source>
</evidence>
<keyword evidence="2 3" id="KW-0067">ATP-binding</keyword>
<accession>A9B9F0</accession>
<dbReference type="GO" id="GO:0015937">
    <property type="term" value="P:coenzyme A biosynthetic process"/>
    <property type="evidence" value="ECO:0007669"/>
    <property type="project" value="UniProtKB-UniRule"/>
</dbReference>
<dbReference type="STRING" id="93059.P9211_00561"/>
<protein>
    <recommendedName>
        <fullName evidence="3 4">Dephospho-CoA kinase</fullName>
        <ecNumber evidence="3 4">2.7.1.24</ecNumber>
    </recommendedName>
    <alternativeName>
        <fullName evidence="3">Dephosphocoenzyme A kinase</fullName>
    </alternativeName>
</protein>
<comment type="similarity">
    <text evidence="3">Belongs to the CoaE family.</text>
</comment>
<comment type="pathway">
    <text evidence="3">Cofactor biosynthesis; coenzyme A biosynthesis; CoA from (R)-pantothenate: step 5/5.</text>
</comment>
<reference evidence="5 6" key="1">
    <citation type="journal article" date="2007" name="PLoS Genet.">
        <title>Patterns and implications of gene gain and loss in the evolution of Prochlorococcus.</title>
        <authorList>
            <person name="Kettler G.C."/>
            <person name="Martiny A.C."/>
            <person name="Huang K."/>
            <person name="Zucker J."/>
            <person name="Coleman M.L."/>
            <person name="Rodrigue S."/>
            <person name="Chen F."/>
            <person name="Lapidus A."/>
            <person name="Ferriera S."/>
            <person name="Johnson J."/>
            <person name="Steglich C."/>
            <person name="Church G.M."/>
            <person name="Richardson P."/>
            <person name="Chisholm S.W."/>
        </authorList>
    </citation>
    <scope>NUCLEOTIDE SEQUENCE [LARGE SCALE GENOMIC DNA]</scope>
    <source>
        <strain evidence="6">MIT 9211</strain>
    </source>
</reference>
<evidence type="ECO:0000313" key="5">
    <source>
        <dbReference type="EMBL" id="ABX07987.1"/>
    </source>
</evidence>
<dbReference type="HOGENOM" id="CLU_057180_0_0_3"/>
<dbReference type="NCBIfam" id="TIGR00152">
    <property type="entry name" value="dephospho-CoA kinase"/>
    <property type="match status" value="1"/>
</dbReference>
<dbReference type="KEGG" id="pmj:P9211_00561"/>
<keyword evidence="3" id="KW-0963">Cytoplasm</keyword>
<dbReference type="PROSITE" id="PS51219">
    <property type="entry name" value="DPCK"/>
    <property type="match status" value="1"/>
</dbReference>
<proteinExistence type="inferred from homology"/>
<dbReference type="GO" id="GO:0004140">
    <property type="term" value="F:dephospho-CoA kinase activity"/>
    <property type="evidence" value="ECO:0007669"/>
    <property type="project" value="UniProtKB-UniRule"/>
</dbReference>
<sequence length="201" mass="23080">MQRWQGSQRRIGITGGIASGKSTVGSYLAINKGLPILDADLFARDALQPGTPAANAVLKRFKNRIISTNKDRQLIDRHKLGEIIFGDKNERRWIENLIHPIVRKRFSQELNLMQREPIVILIIPLLFEADLTSLCSEIWVISSTRETQMNRLLKRDGLSRNSAENRINAQWPLELKKRLGDTTIENNNELQKLYLEIDKLL</sequence>
<dbReference type="UniPathway" id="UPA00241">
    <property type="reaction ID" value="UER00356"/>
</dbReference>
<evidence type="ECO:0000256" key="3">
    <source>
        <dbReference type="HAMAP-Rule" id="MF_00376"/>
    </source>
</evidence>
<keyword evidence="3" id="KW-0173">Coenzyme A biosynthesis</keyword>
<keyword evidence="6" id="KW-1185">Reference proteome</keyword>
<dbReference type="EC" id="2.7.1.24" evidence="3 4"/>
<keyword evidence="3 5" id="KW-0418">Kinase</keyword>
<name>A9B9F0_PROM4</name>
<evidence type="ECO:0000256" key="1">
    <source>
        <dbReference type="ARBA" id="ARBA00022741"/>
    </source>
</evidence>
<dbReference type="HAMAP" id="MF_00376">
    <property type="entry name" value="Dephospho_CoA_kinase"/>
    <property type="match status" value="1"/>
</dbReference>
<dbReference type="InterPro" id="IPR027417">
    <property type="entry name" value="P-loop_NTPase"/>
</dbReference>
<dbReference type="InterPro" id="IPR001977">
    <property type="entry name" value="Depp_CoAkinase"/>
</dbReference>
<gene>
    <name evidence="3 5" type="primary">coaE</name>
    <name evidence="5" type="ordered locus">P9211_00561</name>
</gene>
<comment type="function">
    <text evidence="3">Catalyzes the phosphorylation of the 3'-hydroxyl group of dephosphocoenzyme A to form coenzyme A.</text>
</comment>
<evidence type="ECO:0000256" key="4">
    <source>
        <dbReference type="NCBIfam" id="TIGR00152"/>
    </source>
</evidence>
<keyword evidence="3 5" id="KW-0808">Transferase</keyword>
<organism evidence="5 6">
    <name type="scientific">Prochlorococcus marinus (strain MIT 9211)</name>
    <dbReference type="NCBI Taxonomy" id="93059"/>
    <lineage>
        <taxon>Bacteria</taxon>
        <taxon>Bacillati</taxon>
        <taxon>Cyanobacteriota</taxon>
        <taxon>Cyanophyceae</taxon>
        <taxon>Synechococcales</taxon>
        <taxon>Prochlorococcaceae</taxon>
        <taxon>Prochlorococcus</taxon>
    </lineage>
</organism>
<evidence type="ECO:0000256" key="2">
    <source>
        <dbReference type="ARBA" id="ARBA00022840"/>
    </source>
</evidence>
<dbReference type="eggNOG" id="COG0237">
    <property type="taxonomic scope" value="Bacteria"/>
</dbReference>
<feature type="binding site" evidence="3">
    <location>
        <begin position="18"/>
        <end position="23"/>
    </location>
    <ligand>
        <name>ATP</name>
        <dbReference type="ChEBI" id="CHEBI:30616"/>
    </ligand>
</feature>
<dbReference type="GO" id="GO:0005524">
    <property type="term" value="F:ATP binding"/>
    <property type="evidence" value="ECO:0007669"/>
    <property type="project" value="UniProtKB-UniRule"/>
</dbReference>
<dbReference type="CDD" id="cd02022">
    <property type="entry name" value="DPCK"/>
    <property type="match status" value="1"/>
</dbReference>
<dbReference type="PANTHER" id="PTHR10695">
    <property type="entry name" value="DEPHOSPHO-COA KINASE-RELATED"/>
    <property type="match status" value="1"/>
</dbReference>
<dbReference type="RefSeq" id="WP_012194612.1">
    <property type="nucleotide sequence ID" value="NC_009976.1"/>
</dbReference>
<dbReference type="Proteomes" id="UP000000788">
    <property type="component" value="Chromosome"/>
</dbReference>
<dbReference type="PANTHER" id="PTHR10695:SF46">
    <property type="entry name" value="BIFUNCTIONAL COENZYME A SYNTHASE-RELATED"/>
    <property type="match status" value="1"/>
</dbReference>
<comment type="subcellular location">
    <subcellularLocation>
        <location evidence="3">Cytoplasm</location>
    </subcellularLocation>
</comment>
<dbReference type="SUPFAM" id="SSF52540">
    <property type="entry name" value="P-loop containing nucleoside triphosphate hydrolases"/>
    <property type="match status" value="1"/>
</dbReference>
<dbReference type="Gene3D" id="3.40.50.300">
    <property type="entry name" value="P-loop containing nucleotide triphosphate hydrolases"/>
    <property type="match status" value="1"/>
</dbReference>
<dbReference type="Pfam" id="PF01121">
    <property type="entry name" value="CoaE"/>
    <property type="match status" value="1"/>
</dbReference>
<keyword evidence="1 3" id="KW-0547">Nucleotide-binding</keyword>